<evidence type="ECO:0000256" key="7">
    <source>
        <dbReference type="PIRSR" id="PIRSR005378-2"/>
    </source>
</evidence>
<gene>
    <name evidence="10" type="ORF">D9619_005671</name>
</gene>
<dbReference type="Pfam" id="PF01137">
    <property type="entry name" value="RTC"/>
    <property type="match status" value="1"/>
</dbReference>
<dbReference type="GO" id="GO:0006396">
    <property type="term" value="P:RNA processing"/>
    <property type="evidence" value="ECO:0007669"/>
    <property type="project" value="InterPro"/>
</dbReference>
<dbReference type="GO" id="GO:0005524">
    <property type="term" value="F:ATP binding"/>
    <property type="evidence" value="ECO:0007669"/>
    <property type="project" value="UniProtKB-KW"/>
</dbReference>
<dbReference type="InterPro" id="IPR000228">
    <property type="entry name" value="RNA3'_term_phos_cyc"/>
</dbReference>
<dbReference type="OrthoDB" id="25029at2759"/>
<dbReference type="InterPro" id="IPR017770">
    <property type="entry name" value="RNA3'_term_phos_cyc_type_1"/>
</dbReference>
<dbReference type="SUPFAM" id="SSF55205">
    <property type="entry name" value="EPT/RTPC-like"/>
    <property type="match status" value="1"/>
</dbReference>
<accession>A0A8H5FBJ5</accession>
<dbReference type="InterPro" id="IPR037136">
    <property type="entry name" value="RNA3'_phos_cyclase_dom_sf"/>
</dbReference>
<dbReference type="SUPFAM" id="SSF52913">
    <property type="entry name" value="RNA 3'-terminal phosphate cyclase, RPTC, insert domain"/>
    <property type="match status" value="1"/>
</dbReference>
<evidence type="ECO:0000256" key="5">
    <source>
        <dbReference type="ARBA" id="ARBA00024481"/>
    </source>
</evidence>
<dbReference type="AlphaFoldDB" id="A0A8H5FBJ5"/>
<comment type="similarity">
    <text evidence="1">Belongs to the RNA 3'-terminal cyclase family. Type 1 subfamily.</text>
</comment>
<feature type="domain" description="RNA 3'-terminal phosphate cyclase" evidence="8">
    <location>
        <begin position="16"/>
        <end position="368"/>
    </location>
</feature>
<comment type="caution">
    <text evidence="10">The sequence shown here is derived from an EMBL/GenBank/DDBJ whole genome shotgun (WGS) entry which is preliminary data.</text>
</comment>
<feature type="binding site" evidence="7">
    <location>
        <position position="108"/>
    </location>
    <ligand>
        <name>ATP</name>
        <dbReference type="ChEBI" id="CHEBI:30616"/>
    </ligand>
</feature>
<protein>
    <recommendedName>
        <fullName evidence="2">RNA 3'-terminal-phosphate cyclase (ATP)</fullName>
        <ecNumber evidence="2">6.5.1.4</ecNumber>
    </recommendedName>
</protein>
<dbReference type="GO" id="GO:0005634">
    <property type="term" value="C:nucleus"/>
    <property type="evidence" value="ECO:0007669"/>
    <property type="project" value="TreeGrafter"/>
</dbReference>
<dbReference type="Pfam" id="PF05189">
    <property type="entry name" value="RTC_insert"/>
    <property type="match status" value="1"/>
</dbReference>
<comment type="catalytic activity">
    <reaction evidence="5">
        <text>a 3'-end 3'-phospho-ribonucleotide-RNA + ATP = a 3'-end 2',3'-cyclophospho-ribonucleotide-RNA + AMP + diphosphate</text>
        <dbReference type="Rhea" id="RHEA:23976"/>
        <dbReference type="Rhea" id="RHEA-COMP:10463"/>
        <dbReference type="Rhea" id="RHEA-COMP:10464"/>
        <dbReference type="ChEBI" id="CHEBI:30616"/>
        <dbReference type="ChEBI" id="CHEBI:33019"/>
        <dbReference type="ChEBI" id="CHEBI:83062"/>
        <dbReference type="ChEBI" id="CHEBI:83064"/>
        <dbReference type="ChEBI" id="CHEBI:456215"/>
        <dbReference type="EC" id="6.5.1.4"/>
    </reaction>
</comment>
<keyword evidence="3" id="KW-0436">Ligase</keyword>
<dbReference type="InterPro" id="IPR023797">
    <property type="entry name" value="RNA3'_phos_cyclase_dom"/>
</dbReference>
<evidence type="ECO:0000256" key="1">
    <source>
        <dbReference type="ARBA" id="ARBA00009206"/>
    </source>
</evidence>
<evidence type="ECO:0000256" key="3">
    <source>
        <dbReference type="ARBA" id="ARBA00022598"/>
    </source>
</evidence>
<dbReference type="PROSITE" id="PS01287">
    <property type="entry name" value="RTC"/>
    <property type="match status" value="1"/>
</dbReference>
<evidence type="ECO:0000256" key="6">
    <source>
        <dbReference type="PIRSR" id="PIRSR005378-1"/>
    </source>
</evidence>
<dbReference type="InterPro" id="IPR013791">
    <property type="entry name" value="RNA3'-term_phos_cycl_insert"/>
</dbReference>
<dbReference type="InterPro" id="IPR036553">
    <property type="entry name" value="RPTC_insert"/>
</dbReference>
<dbReference type="InterPro" id="IPR013792">
    <property type="entry name" value="RNA3'P_cycl/enolpyr_Trfase_a/b"/>
</dbReference>
<keyword evidence="7" id="KW-0067">ATP-binding</keyword>
<dbReference type="GO" id="GO:0003963">
    <property type="term" value="F:RNA-3'-phosphate cyclase activity"/>
    <property type="evidence" value="ECO:0007669"/>
    <property type="project" value="UniProtKB-EC"/>
</dbReference>
<organism evidence="10 11">
    <name type="scientific">Psilocybe cf. subviscida</name>
    <dbReference type="NCBI Taxonomy" id="2480587"/>
    <lineage>
        <taxon>Eukaryota</taxon>
        <taxon>Fungi</taxon>
        <taxon>Dikarya</taxon>
        <taxon>Basidiomycota</taxon>
        <taxon>Agaricomycotina</taxon>
        <taxon>Agaricomycetes</taxon>
        <taxon>Agaricomycetidae</taxon>
        <taxon>Agaricales</taxon>
        <taxon>Agaricineae</taxon>
        <taxon>Strophariaceae</taxon>
        <taxon>Psilocybe</taxon>
    </lineage>
</organism>
<proteinExistence type="inferred from homology"/>
<evidence type="ECO:0000313" key="11">
    <source>
        <dbReference type="Proteomes" id="UP000567179"/>
    </source>
</evidence>
<dbReference type="EC" id="6.5.1.4" evidence="2"/>
<sequence>MSISAMGTLLIDGSVLEGGGQILRNAISLSALLSKPVNIHKIRHNRKPPGLKNQHRTGIELAAKIASARLTGAKNNSSEVEFVPGQINLPNDYMADSVTAGSITLLFQIALPLLLFSPTPASASTLTLLGGTNATMAPQVDYTKHVFLPFLNRHFGLSNNISLEINKRGYFPRGGGKVTSKVTPLAGPGQTLSGINLLERGNVRSIAGIAHYAGLPRAVGESMVAGAERRLAQAGYGQTSADNLHDDHESKNVTVSIANRREPNTLTTGAGSGIVLWAELEGGGIIGGSAVGTKGRSPEVVGEEAAAELLKGLEEGGCVDEWIQDQIIIFMALAKGQSAVRCGTGGLSLHTRTAIWLAEQLTEARFKVEELPSGHSVIRCQGIGYTTASRP</sequence>
<dbReference type="Proteomes" id="UP000567179">
    <property type="component" value="Unassembled WGS sequence"/>
</dbReference>
<evidence type="ECO:0000256" key="2">
    <source>
        <dbReference type="ARBA" id="ARBA00012725"/>
    </source>
</evidence>
<evidence type="ECO:0000313" key="10">
    <source>
        <dbReference type="EMBL" id="KAF5330824.1"/>
    </source>
</evidence>
<name>A0A8H5FBJ5_9AGAR</name>
<evidence type="ECO:0000256" key="4">
    <source>
        <dbReference type="ARBA" id="ARBA00022741"/>
    </source>
</evidence>
<dbReference type="NCBIfam" id="TIGR03399">
    <property type="entry name" value="RNA_3prim_cycl"/>
    <property type="match status" value="1"/>
</dbReference>
<dbReference type="PANTHER" id="PTHR11096">
    <property type="entry name" value="RNA 3' TERMINAL PHOSPHATE CYCLASE"/>
    <property type="match status" value="1"/>
</dbReference>
<feature type="domain" description="RNA 3'-terminal phosphate cyclase insert" evidence="9">
    <location>
        <begin position="198"/>
        <end position="313"/>
    </location>
</feature>
<keyword evidence="11" id="KW-1185">Reference proteome</keyword>
<reference evidence="10 11" key="1">
    <citation type="journal article" date="2020" name="ISME J.">
        <title>Uncovering the hidden diversity of litter-decomposition mechanisms in mushroom-forming fungi.</title>
        <authorList>
            <person name="Floudas D."/>
            <person name="Bentzer J."/>
            <person name="Ahren D."/>
            <person name="Johansson T."/>
            <person name="Persson P."/>
            <person name="Tunlid A."/>
        </authorList>
    </citation>
    <scope>NUCLEOTIDE SEQUENCE [LARGE SCALE GENOMIC DNA]</scope>
    <source>
        <strain evidence="10 11">CBS 101986</strain>
    </source>
</reference>
<keyword evidence="4 7" id="KW-0547">Nucleotide-binding</keyword>
<dbReference type="Gene3D" id="3.30.360.20">
    <property type="entry name" value="RNA 3'-terminal phosphate cyclase, insert domain"/>
    <property type="match status" value="1"/>
</dbReference>
<feature type="active site" description="Tele-AMP-histidine intermediate" evidence="6">
    <location>
        <position position="350"/>
    </location>
</feature>
<dbReference type="InterPro" id="IPR020719">
    <property type="entry name" value="RNA3'_term_phos_cycl-like_CS"/>
</dbReference>
<dbReference type="PANTHER" id="PTHR11096:SF0">
    <property type="entry name" value="RNA 3'-TERMINAL PHOSPHATE CYCLASE"/>
    <property type="match status" value="1"/>
</dbReference>
<evidence type="ECO:0000259" key="8">
    <source>
        <dbReference type="Pfam" id="PF01137"/>
    </source>
</evidence>
<dbReference type="Gene3D" id="3.65.10.20">
    <property type="entry name" value="RNA 3'-terminal phosphate cyclase domain"/>
    <property type="match status" value="1"/>
</dbReference>
<dbReference type="EMBL" id="JAACJJ010000001">
    <property type="protein sequence ID" value="KAF5330824.1"/>
    <property type="molecule type" value="Genomic_DNA"/>
</dbReference>
<evidence type="ECO:0000259" key="9">
    <source>
        <dbReference type="Pfam" id="PF05189"/>
    </source>
</evidence>
<dbReference type="PIRSF" id="PIRSF005378">
    <property type="entry name" value="RNA3'_term_phos_cycl_euk"/>
    <property type="match status" value="1"/>
</dbReference>